<evidence type="ECO:0000313" key="1">
    <source>
        <dbReference type="EMBL" id="KIX15703.1"/>
    </source>
</evidence>
<name>A0A0D2HZJ9_9BACT</name>
<dbReference type="STRING" id="1429043.X474_02460"/>
<proteinExistence type="predicted"/>
<accession>A0A0D2HZJ9</accession>
<sequence length="212" mass="23786">MKLSSSSFFAPLSRICAIICLVFFLLCSFSVFGYARNLSPVDGFEKYIEEAKKHLLAKEPAATLAALRKATAEAWRRFPFTAVNVHLVAAQPAGYGRFIPRVDNVFRPGEPLILYLEPVGFVVKEDKNTGKYRYRLVADFNMVDAWGRVVSGRRTVGRFEGETAQFPDRYPLTFTYSLSGLPPGEYKVETIIRDLLGKKSHTVVTPIRVEGP</sequence>
<evidence type="ECO:0000313" key="2">
    <source>
        <dbReference type="Proteomes" id="UP000032233"/>
    </source>
</evidence>
<dbReference type="AlphaFoldDB" id="A0A0D2HZJ9"/>
<keyword evidence="2" id="KW-1185">Reference proteome</keyword>
<dbReference type="EMBL" id="AZAC01000002">
    <property type="protein sequence ID" value="KIX15703.1"/>
    <property type="molecule type" value="Genomic_DNA"/>
</dbReference>
<dbReference type="InParanoid" id="A0A0D2HZJ9"/>
<reference evidence="1 2" key="1">
    <citation type="submission" date="2013-11" db="EMBL/GenBank/DDBJ databases">
        <title>Metagenomic analysis of a methanogenic consortium involved in long chain n-alkane degradation.</title>
        <authorList>
            <person name="Davidova I.A."/>
            <person name="Callaghan A.V."/>
            <person name="Wawrik B."/>
            <person name="Pruitt S."/>
            <person name="Marks C."/>
            <person name="Duncan K.E."/>
            <person name="Suflita J.M."/>
        </authorList>
    </citation>
    <scope>NUCLEOTIDE SEQUENCE [LARGE SCALE GENOMIC DNA]</scope>
    <source>
        <strain evidence="1 2">SPR</strain>
    </source>
</reference>
<gene>
    <name evidence="1" type="ORF">X474_02460</name>
</gene>
<dbReference type="OrthoDB" id="8444059at2"/>
<protein>
    <submittedName>
        <fullName evidence="1">Uncharacterized protein</fullName>
    </submittedName>
</protein>
<dbReference type="RefSeq" id="WP_044346481.1">
    <property type="nucleotide sequence ID" value="NZ_AZAC01000002.1"/>
</dbReference>
<organism evidence="1 2">
    <name type="scientific">Dethiosulfatarculus sandiegensis</name>
    <dbReference type="NCBI Taxonomy" id="1429043"/>
    <lineage>
        <taxon>Bacteria</taxon>
        <taxon>Pseudomonadati</taxon>
        <taxon>Thermodesulfobacteriota</taxon>
        <taxon>Desulfarculia</taxon>
        <taxon>Desulfarculales</taxon>
        <taxon>Desulfarculaceae</taxon>
        <taxon>Dethiosulfatarculus</taxon>
    </lineage>
</organism>
<comment type="caution">
    <text evidence="1">The sequence shown here is derived from an EMBL/GenBank/DDBJ whole genome shotgun (WGS) entry which is preliminary data.</text>
</comment>
<dbReference type="Proteomes" id="UP000032233">
    <property type="component" value="Unassembled WGS sequence"/>
</dbReference>